<dbReference type="Proteomes" id="UP000632849">
    <property type="component" value="Unassembled WGS sequence"/>
</dbReference>
<feature type="transmembrane region" description="Helical" evidence="1">
    <location>
        <begin position="92"/>
        <end position="113"/>
    </location>
</feature>
<keyword evidence="1" id="KW-0812">Transmembrane</keyword>
<proteinExistence type="predicted"/>
<reference evidence="2" key="1">
    <citation type="journal article" date="2014" name="Int. J. Syst. Evol. Microbiol.">
        <title>Complete genome sequence of Corynebacterium casei LMG S-19264T (=DSM 44701T), isolated from a smear-ripened cheese.</title>
        <authorList>
            <consortium name="US DOE Joint Genome Institute (JGI-PGF)"/>
            <person name="Walter F."/>
            <person name="Albersmeier A."/>
            <person name="Kalinowski J."/>
            <person name="Ruckert C."/>
        </authorList>
    </citation>
    <scope>NUCLEOTIDE SEQUENCE</scope>
    <source>
        <strain evidence="2">JCM 4122</strain>
    </source>
</reference>
<keyword evidence="3" id="KW-1185">Reference proteome</keyword>
<name>A0A919BND7_STRFL</name>
<reference evidence="2" key="2">
    <citation type="submission" date="2020-09" db="EMBL/GenBank/DDBJ databases">
        <authorList>
            <person name="Sun Q."/>
            <person name="Ohkuma M."/>
        </authorList>
    </citation>
    <scope>NUCLEOTIDE SEQUENCE</scope>
    <source>
        <strain evidence="2">JCM 4122</strain>
    </source>
</reference>
<sequence length="211" mass="24271">MNTENPGCLTGVARAIALVVVLPLRLVWDAFAWCFRQLWRWVLAPIGRALGWLLHHLVVVPLRWLWEWVLAPIGRALGWLLHYLLVVPLRWLWEWVVVPVAKAVWWVIDLLLVTPLTWLWRYVLGPVCRFVGAALAWAWDIAGQVSRAVGRALRWVLWNAIGRPLAWVYRAVLTPVGHWLRTWVWGPVAAVGRAVRTATREVWTALFGGPR</sequence>
<feature type="transmembrane region" description="Helical" evidence="1">
    <location>
        <begin position="119"/>
        <end position="139"/>
    </location>
</feature>
<evidence type="ECO:0000313" key="3">
    <source>
        <dbReference type="Proteomes" id="UP000632849"/>
    </source>
</evidence>
<dbReference type="GeneID" id="95659293"/>
<feature type="transmembrane region" description="Helical" evidence="1">
    <location>
        <begin position="12"/>
        <end position="31"/>
    </location>
</feature>
<gene>
    <name evidence="2" type="ORF">GCM10017667_35560</name>
</gene>
<feature type="transmembrane region" description="Helical" evidence="1">
    <location>
        <begin position="64"/>
        <end position="85"/>
    </location>
</feature>
<organism evidence="2 3">
    <name type="scientific">Streptomyces filamentosus</name>
    <name type="common">Streptomyces roseosporus</name>
    <dbReference type="NCBI Taxonomy" id="67294"/>
    <lineage>
        <taxon>Bacteria</taxon>
        <taxon>Bacillati</taxon>
        <taxon>Actinomycetota</taxon>
        <taxon>Actinomycetes</taxon>
        <taxon>Kitasatosporales</taxon>
        <taxon>Streptomycetaceae</taxon>
        <taxon>Streptomyces</taxon>
    </lineage>
</organism>
<evidence type="ECO:0000313" key="2">
    <source>
        <dbReference type="EMBL" id="GHG00976.1"/>
    </source>
</evidence>
<feature type="transmembrane region" description="Helical" evidence="1">
    <location>
        <begin position="38"/>
        <end position="58"/>
    </location>
</feature>
<dbReference type="EMBL" id="BNBE01000001">
    <property type="protein sequence ID" value="GHG00976.1"/>
    <property type="molecule type" value="Genomic_DNA"/>
</dbReference>
<keyword evidence="1" id="KW-0472">Membrane</keyword>
<protein>
    <submittedName>
        <fullName evidence="2">Uncharacterized protein</fullName>
    </submittedName>
</protein>
<comment type="caution">
    <text evidence="2">The sequence shown here is derived from an EMBL/GenBank/DDBJ whole genome shotgun (WGS) entry which is preliminary data.</text>
</comment>
<dbReference type="RefSeq" id="WP_150228174.1">
    <property type="nucleotide sequence ID" value="NZ_BNBE01000001.1"/>
</dbReference>
<dbReference type="AlphaFoldDB" id="A0A919BND7"/>
<keyword evidence="1" id="KW-1133">Transmembrane helix</keyword>
<accession>A0A919BND7</accession>
<evidence type="ECO:0000256" key="1">
    <source>
        <dbReference type="SAM" id="Phobius"/>
    </source>
</evidence>